<evidence type="ECO:0000256" key="3">
    <source>
        <dbReference type="ARBA" id="ARBA00022679"/>
    </source>
</evidence>
<dbReference type="Gene3D" id="3.40.1390.10">
    <property type="entry name" value="MurE/MurF, N-terminal domain"/>
    <property type="match status" value="1"/>
</dbReference>
<keyword evidence="1 7" id="KW-0444">Lipid biosynthesis</keyword>
<keyword evidence="2 7" id="KW-0441">Lipid A biosynthesis</keyword>
<keyword evidence="4 7" id="KW-0677">Repeat</keyword>
<dbReference type="RefSeq" id="WP_108852287.1">
    <property type="nucleotide sequence ID" value="NZ_OMOQ01000001.1"/>
</dbReference>
<evidence type="ECO:0000256" key="5">
    <source>
        <dbReference type="ARBA" id="ARBA00023098"/>
    </source>
</evidence>
<name>A0A2R8B5T5_9RHOB</name>
<dbReference type="NCBIfam" id="NF002060">
    <property type="entry name" value="PRK00892.1"/>
    <property type="match status" value="1"/>
</dbReference>
<evidence type="ECO:0000256" key="2">
    <source>
        <dbReference type="ARBA" id="ARBA00022556"/>
    </source>
</evidence>
<dbReference type="PANTHER" id="PTHR43378">
    <property type="entry name" value="UDP-3-O-ACYLGLUCOSAMINE N-ACYLTRANSFERASE"/>
    <property type="match status" value="1"/>
</dbReference>
<dbReference type="GO" id="GO:0009245">
    <property type="term" value="P:lipid A biosynthetic process"/>
    <property type="evidence" value="ECO:0007669"/>
    <property type="project" value="UniProtKB-UniRule"/>
</dbReference>
<dbReference type="CDD" id="cd03352">
    <property type="entry name" value="LbH_LpxD"/>
    <property type="match status" value="1"/>
</dbReference>
<dbReference type="InterPro" id="IPR007691">
    <property type="entry name" value="LpxD"/>
</dbReference>
<organism evidence="10 11">
    <name type="scientific">Albidovulum aquaemixtae</name>
    <dbReference type="NCBI Taxonomy" id="1542388"/>
    <lineage>
        <taxon>Bacteria</taxon>
        <taxon>Pseudomonadati</taxon>
        <taxon>Pseudomonadota</taxon>
        <taxon>Alphaproteobacteria</taxon>
        <taxon>Rhodobacterales</taxon>
        <taxon>Paracoccaceae</taxon>
        <taxon>Albidovulum</taxon>
    </lineage>
</organism>
<sequence>MSHTVGEIAEALGAAAEGDLSLTVCRAAEPATAGPEDLALAMDKKYANGFANSRARAAVLWEGADWRALGLAAAIFVARPRVAMAGVTRQLDPGPDIAPGIHATAIVAWDAEVAADAAVGPYVIIGARVRIGPGARIASHVTIGPDTEIGPEALIHAGARIGARVRIGARFICQPGAVIGADGFSFATPEKSGVEEIRETLGERAEIRAQKWLRIHSLGGVEIADDVEIGANATVDSGTIRATVIGSGTKLDNLVHLGHNVTVGRDCLFAGQTGIAGSVRIGDRVILGGQVGVSDNIFIGDDVIAGGGTKILSNAPAGRVLLGYPAIKMDSYIDAWKQIRRLGRLVDQVAELRAAVTRLGVGEQNGRSDDDER</sequence>
<feature type="active site" description="Proton acceptor" evidence="7">
    <location>
        <position position="259"/>
    </location>
</feature>
<evidence type="ECO:0000313" key="10">
    <source>
        <dbReference type="EMBL" id="SPH17893.1"/>
    </source>
</evidence>
<dbReference type="OrthoDB" id="9784739at2"/>
<dbReference type="GO" id="GO:0016020">
    <property type="term" value="C:membrane"/>
    <property type="evidence" value="ECO:0007669"/>
    <property type="project" value="GOC"/>
</dbReference>
<evidence type="ECO:0000259" key="9">
    <source>
        <dbReference type="Pfam" id="PF25087"/>
    </source>
</evidence>
<dbReference type="GO" id="GO:0103118">
    <property type="term" value="F:UDP-3-O-[(3R)-3-hydroxyacyl]-glucosamine N-acyltransferase activity"/>
    <property type="evidence" value="ECO:0007669"/>
    <property type="project" value="UniProtKB-EC"/>
</dbReference>
<evidence type="ECO:0000313" key="11">
    <source>
        <dbReference type="Proteomes" id="UP000244924"/>
    </source>
</evidence>
<dbReference type="AlphaFoldDB" id="A0A2R8B5T5"/>
<dbReference type="Pfam" id="PF04613">
    <property type="entry name" value="LpxD"/>
    <property type="match status" value="1"/>
</dbReference>
<dbReference type="Proteomes" id="UP000244924">
    <property type="component" value="Unassembled WGS sequence"/>
</dbReference>
<dbReference type="Gene3D" id="2.160.10.10">
    <property type="entry name" value="Hexapeptide repeat proteins"/>
    <property type="match status" value="1"/>
</dbReference>
<evidence type="ECO:0000256" key="4">
    <source>
        <dbReference type="ARBA" id="ARBA00022737"/>
    </source>
</evidence>
<dbReference type="NCBIfam" id="TIGR01853">
    <property type="entry name" value="lipid_A_lpxD"/>
    <property type="match status" value="1"/>
</dbReference>
<dbReference type="EC" id="2.3.1.191" evidence="7"/>
<keyword evidence="11" id="KW-1185">Reference proteome</keyword>
<evidence type="ECO:0000256" key="6">
    <source>
        <dbReference type="ARBA" id="ARBA00023315"/>
    </source>
</evidence>
<dbReference type="GO" id="GO:0016410">
    <property type="term" value="F:N-acyltransferase activity"/>
    <property type="evidence" value="ECO:0007669"/>
    <property type="project" value="InterPro"/>
</dbReference>
<dbReference type="SUPFAM" id="SSF51161">
    <property type="entry name" value="Trimeric LpxA-like enzymes"/>
    <property type="match status" value="1"/>
</dbReference>
<dbReference type="PANTHER" id="PTHR43378:SF2">
    <property type="entry name" value="UDP-3-O-ACYLGLUCOSAMINE N-ACYLTRANSFERASE 1, MITOCHONDRIAL-RELATED"/>
    <property type="match status" value="1"/>
</dbReference>
<reference evidence="10 11" key="1">
    <citation type="submission" date="2018-03" db="EMBL/GenBank/DDBJ databases">
        <authorList>
            <person name="Keele B.F."/>
        </authorList>
    </citation>
    <scope>NUCLEOTIDE SEQUENCE [LARGE SCALE GENOMIC DNA]</scope>
    <source>
        <strain evidence="10 11">CECT 8626</strain>
    </source>
</reference>
<evidence type="ECO:0000256" key="1">
    <source>
        <dbReference type="ARBA" id="ARBA00022516"/>
    </source>
</evidence>
<evidence type="ECO:0000259" key="8">
    <source>
        <dbReference type="Pfam" id="PF04613"/>
    </source>
</evidence>
<dbReference type="InterPro" id="IPR001451">
    <property type="entry name" value="Hexapep"/>
</dbReference>
<evidence type="ECO:0000256" key="7">
    <source>
        <dbReference type="HAMAP-Rule" id="MF_00523"/>
    </source>
</evidence>
<comment type="function">
    <text evidence="7">Catalyzes the N-acylation of UDP-3-O-acylglucosamine using 3-hydroxyacyl-ACP as the acyl donor. Is involved in the biosynthesis of lipid A, a phosphorylated glycolipid that anchors the lipopolysaccharide to the outer membrane of the cell.</text>
</comment>
<dbReference type="UniPathway" id="UPA00973"/>
<proteinExistence type="inferred from homology"/>
<feature type="domain" description="UDP-3-O-[3-hydroxymyristoyl] glucosamine N-acyltransferase non-repeat region" evidence="8">
    <location>
        <begin position="22"/>
        <end position="88"/>
    </location>
</feature>
<comment type="catalytic activity">
    <reaction evidence="7">
        <text>a UDP-3-O-[(3R)-3-hydroxyacyl]-alpha-D-glucosamine + a (3R)-hydroxyacyl-[ACP] = a UDP-2-N,3-O-bis[(3R)-3-hydroxyacyl]-alpha-D-glucosamine + holo-[ACP] + H(+)</text>
        <dbReference type="Rhea" id="RHEA:53836"/>
        <dbReference type="Rhea" id="RHEA-COMP:9685"/>
        <dbReference type="Rhea" id="RHEA-COMP:9945"/>
        <dbReference type="ChEBI" id="CHEBI:15378"/>
        <dbReference type="ChEBI" id="CHEBI:64479"/>
        <dbReference type="ChEBI" id="CHEBI:78827"/>
        <dbReference type="ChEBI" id="CHEBI:137740"/>
        <dbReference type="ChEBI" id="CHEBI:137748"/>
        <dbReference type="EC" id="2.3.1.191"/>
    </reaction>
</comment>
<feature type="domain" description="Mannose-1-phosphate guanyltransferase C-terminal" evidence="9">
    <location>
        <begin position="105"/>
        <end position="182"/>
    </location>
</feature>
<dbReference type="InterPro" id="IPR011004">
    <property type="entry name" value="Trimer_LpxA-like_sf"/>
</dbReference>
<dbReference type="Pfam" id="PF25087">
    <property type="entry name" value="GMPPB_C"/>
    <property type="match status" value="1"/>
</dbReference>
<dbReference type="InterPro" id="IPR056729">
    <property type="entry name" value="GMPPB_C"/>
</dbReference>
<dbReference type="Pfam" id="PF00132">
    <property type="entry name" value="Hexapep"/>
    <property type="match status" value="1"/>
</dbReference>
<comment type="subunit">
    <text evidence="7">Homotrimer.</text>
</comment>
<dbReference type="EMBL" id="OMOQ01000001">
    <property type="protein sequence ID" value="SPH17893.1"/>
    <property type="molecule type" value="Genomic_DNA"/>
</dbReference>
<comment type="similarity">
    <text evidence="7">Belongs to the transferase hexapeptide repeat family. LpxD subfamily.</text>
</comment>
<gene>
    <name evidence="7 10" type="primary">lpxD</name>
    <name evidence="10" type="ORF">DEA8626_01421</name>
</gene>
<protein>
    <recommendedName>
        <fullName evidence="7">UDP-3-O-acylglucosamine N-acyltransferase</fullName>
        <ecNumber evidence="7">2.3.1.191</ecNumber>
    </recommendedName>
</protein>
<comment type="pathway">
    <text evidence="7">Bacterial outer membrane biogenesis; LPS lipid A biosynthesis.</text>
</comment>
<dbReference type="HAMAP" id="MF_00523">
    <property type="entry name" value="LpxD"/>
    <property type="match status" value="1"/>
</dbReference>
<dbReference type="InterPro" id="IPR020573">
    <property type="entry name" value="UDP_GlcNAc_AcTrfase_non-rep"/>
</dbReference>
<keyword evidence="3 7" id="KW-0808">Transferase</keyword>
<accession>A0A2R8B5T5</accession>
<keyword evidence="6 7" id="KW-0012">Acyltransferase</keyword>
<keyword evidence="5 7" id="KW-0443">Lipid metabolism</keyword>